<dbReference type="InterPro" id="IPR029767">
    <property type="entry name" value="WecB-like"/>
</dbReference>
<evidence type="ECO:0000313" key="8">
    <source>
        <dbReference type="Proteomes" id="UP000237934"/>
    </source>
</evidence>
<reference evidence="7 8" key="1">
    <citation type="journal article" date="2018" name="Pathog. Dis.">
        <title>Whole-genome sequencing based characterization of antimicrobial resistance in Enterococcus.</title>
        <authorList>
            <person name="Tyson G."/>
        </authorList>
    </citation>
    <scope>NUCLEOTIDE SEQUENCE [LARGE SCALE GENOMIC DNA]</scope>
    <source>
        <strain evidence="7 8">CVM N55263</strain>
    </source>
</reference>
<organism evidence="7 8">
    <name type="scientific">Enterococcus mundtii</name>
    <dbReference type="NCBI Taxonomy" id="53346"/>
    <lineage>
        <taxon>Bacteria</taxon>
        <taxon>Bacillati</taxon>
        <taxon>Bacillota</taxon>
        <taxon>Bacilli</taxon>
        <taxon>Lactobacillales</taxon>
        <taxon>Enterococcaceae</taxon>
        <taxon>Enterococcus</taxon>
    </lineage>
</organism>
<sequence length="368" mass="41602">MEKIKVLSIFGTRPEAIKMAPIIKALEKDPRFLSKIVVTGQHREMLDQTMASFQLVSDYNLAIMRENQTLFSMTSRILEGLEAVFQAERPDLVLVHGDTTTALAAALAAFYQQILIGHVEAGLRTGDKQDPFPEEMNRRLIDQLSDFLFAPTEQSKENLCKENHPQERISVTGNTSIDALYHTLDQRKPKSLKFVEDEKKILLVTMHRRENIGLPMENVFRALKRIAIDHPTLNVVFPVHKNPKVREIANQYLERQANIQLIEPLDTPEFYQLLSKSYLILTDSGGIQEEAPSLGVPVLIARETTERPEGVSAGTLLLVGTEEEQVYTKITHLLTDKKTYEAMAQAKNPYGDGQASSRIVDQLKSYFN</sequence>
<dbReference type="NCBIfam" id="TIGR00236">
    <property type="entry name" value="wecB"/>
    <property type="match status" value="1"/>
</dbReference>
<accession>A0A2S7RVD4</accession>
<dbReference type="AlphaFoldDB" id="A0A2S7RVD4"/>
<dbReference type="InterPro" id="IPR003331">
    <property type="entry name" value="UDP_GlcNAc_Epimerase_2_dom"/>
</dbReference>
<evidence type="ECO:0000256" key="5">
    <source>
        <dbReference type="RuleBase" id="RU003513"/>
    </source>
</evidence>
<dbReference type="PANTHER" id="PTHR43174:SF2">
    <property type="entry name" value="UDP-N-ACETYLGLUCOSAMINE 2-EPIMERASE"/>
    <property type="match status" value="1"/>
</dbReference>
<dbReference type="EC" id="5.1.3.14" evidence="3"/>
<proteinExistence type="inferred from homology"/>
<comment type="caution">
    <text evidence="7">The sequence shown here is derived from an EMBL/GenBank/DDBJ whole genome shotgun (WGS) entry which is preliminary data.</text>
</comment>
<dbReference type="SUPFAM" id="SSF53756">
    <property type="entry name" value="UDP-Glycosyltransferase/glycogen phosphorylase"/>
    <property type="match status" value="1"/>
</dbReference>
<dbReference type="Pfam" id="PF02350">
    <property type="entry name" value="Epimerase_2"/>
    <property type="match status" value="1"/>
</dbReference>
<dbReference type="PANTHER" id="PTHR43174">
    <property type="entry name" value="UDP-N-ACETYLGLUCOSAMINE 2-EPIMERASE"/>
    <property type="match status" value="1"/>
</dbReference>
<dbReference type="EMBL" id="PUAP01000019">
    <property type="protein sequence ID" value="PQF23833.1"/>
    <property type="molecule type" value="Genomic_DNA"/>
</dbReference>
<dbReference type="FunFam" id="3.40.50.2000:FF:000043">
    <property type="entry name" value="UDP-N-acetylglucosamine 2-epimerase"/>
    <property type="match status" value="1"/>
</dbReference>
<dbReference type="RefSeq" id="WP_104871425.1">
    <property type="nucleotide sequence ID" value="NZ_PUAP01000019.1"/>
</dbReference>
<evidence type="ECO:0000313" key="7">
    <source>
        <dbReference type="EMBL" id="PQF23833.1"/>
    </source>
</evidence>
<dbReference type="Gene3D" id="3.40.50.2000">
    <property type="entry name" value="Glycogen Phosphorylase B"/>
    <property type="match status" value="2"/>
</dbReference>
<dbReference type="Proteomes" id="UP000237934">
    <property type="component" value="Unassembled WGS sequence"/>
</dbReference>
<evidence type="ECO:0000256" key="2">
    <source>
        <dbReference type="ARBA" id="ARBA00038209"/>
    </source>
</evidence>
<feature type="domain" description="UDP-N-acetylglucosamine 2-epimerase" evidence="6">
    <location>
        <begin position="24"/>
        <end position="364"/>
    </location>
</feature>
<evidence type="ECO:0000256" key="1">
    <source>
        <dbReference type="ARBA" id="ARBA00023235"/>
    </source>
</evidence>
<comment type="similarity">
    <text evidence="2 5">Belongs to the UDP-N-acetylglucosamine 2-epimerase family.</text>
</comment>
<dbReference type="CDD" id="cd03786">
    <property type="entry name" value="GTB_UDP-GlcNAc_2-Epimerase"/>
    <property type="match status" value="1"/>
</dbReference>
<dbReference type="GO" id="GO:0008761">
    <property type="term" value="F:UDP-N-acetylglucosamine 2-epimerase activity"/>
    <property type="evidence" value="ECO:0007669"/>
    <property type="project" value="UniProtKB-EC"/>
</dbReference>
<evidence type="ECO:0000256" key="4">
    <source>
        <dbReference type="ARBA" id="ARBA00079400"/>
    </source>
</evidence>
<gene>
    <name evidence="7" type="ORF">CUS89_05935</name>
</gene>
<protein>
    <recommendedName>
        <fullName evidence="3">UDP-N-acetylglucosamine 2-epimerase (non-hydrolyzing)</fullName>
        <ecNumber evidence="3">5.1.3.14</ecNumber>
    </recommendedName>
    <alternativeName>
        <fullName evidence="4">UDP-GlcNAc-2-epimerase</fullName>
    </alternativeName>
</protein>
<keyword evidence="1 5" id="KW-0413">Isomerase</keyword>
<evidence type="ECO:0000259" key="6">
    <source>
        <dbReference type="Pfam" id="PF02350"/>
    </source>
</evidence>
<evidence type="ECO:0000256" key="3">
    <source>
        <dbReference type="ARBA" id="ARBA00038858"/>
    </source>
</evidence>
<name>A0A2S7RVD4_ENTMU</name>